<keyword evidence="2" id="KW-0472">Membrane</keyword>
<keyword evidence="2" id="KW-1133">Transmembrane helix</keyword>
<dbReference type="InterPro" id="IPR036249">
    <property type="entry name" value="Thioredoxin-like_sf"/>
</dbReference>
<reference evidence="4 7" key="2">
    <citation type="submission" date="2016-10" db="EMBL/GenBank/DDBJ databases">
        <title>Hydorgenophaga sp. LPB0072 isolated from gastropod.</title>
        <authorList>
            <person name="Kim E."/>
            <person name="Yi H."/>
        </authorList>
    </citation>
    <scope>NUCLEOTIDE SEQUENCE [LARGE SCALE GENOMIC DNA]</scope>
    <source>
        <strain evidence="4 7">LPB0072</strain>
    </source>
</reference>
<dbReference type="InterPro" id="IPR012336">
    <property type="entry name" value="Thioredoxin-like_fold"/>
</dbReference>
<keyword evidence="6" id="KW-1185">Reference proteome</keyword>
<protein>
    <submittedName>
        <fullName evidence="4">Disulfide bond formation protein DsbA</fullName>
    </submittedName>
</protein>
<gene>
    <name evidence="4" type="ORF">LPB072_11510</name>
    <name evidence="5" type="ORF">LPB72_10130</name>
</gene>
<evidence type="ECO:0000313" key="7">
    <source>
        <dbReference type="Proteomes" id="UP000185680"/>
    </source>
</evidence>
<sequence>MNAKKVTVIGLVAIVALFFYLGMNAYKSRVQSAQDVQVKAEQTRLVRMHSPVFGPQSAPVTIVEFFDPACETCRAFYPIVKSLMAQYPNDVRLVIRYAPFHQGSDQVVKLLESAKNQGKYQPVLEAVLAAQPSWAAHGQPNIEIAFQVAEQAGLDLTKARQDIEKPGMQALLQQDIEDLTALQVTKTPTFFVNGRSLPSFGPDQLAALVNEEVVKARK</sequence>
<dbReference type="SUPFAM" id="SSF52833">
    <property type="entry name" value="Thioredoxin-like"/>
    <property type="match status" value="1"/>
</dbReference>
<proteinExistence type="inferred from homology"/>
<feature type="transmembrane region" description="Helical" evidence="2">
    <location>
        <begin position="6"/>
        <end position="23"/>
    </location>
</feature>
<dbReference type="STRING" id="1763535.LPB072_11510"/>
<dbReference type="EMBL" id="LVWD01000013">
    <property type="protein sequence ID" value="OAD41670.1"/>
    <property type="molecule type" value="Genomic_DNA"/>
</dbReference>
<dbReference type="KEGG" id="hyl:LPB072_11510"/>
<dbReference type="OrthoDB" id="9780340at2"/>
<organism evidence="4 7">
    <name type="scientific">Hydrogenophaga crassostreae</name>
    <dbReference type="NCBI Taxonomy" id="1763535"/>
    <lineage>
        <taxon>Bacteria</taxon>
        <taxon>Pseudomonadati</taxon>
        <taxon>Pseudomonadota</taxon>
        <taxon>Betaproteobacteria</taxon>
        <taxon>Burkholderiales</taxon>
        <taxon>Comamonadaceae</taxon>
        <taxon>Hydrogenophaga</taxon>
    </lineage>
</organism>
<dbReference type="PANTHER" id="PTHR13887">
    <property type="entry name" value="GLUTATHIONE S-TRANSFERASE KAPPA"/>
    <property type="match status" value="1"/>
</dbReference>
<comment type="similarity">
    <text evidence="1">Belongs to the thioredoxin family. DsbA subfamily.</text>
</comment>
<evidence type="ECO:0000313" key="6">
    <source>
        <dbReference type="Proteomes" id="UP000185657"/>
    </source>
</evidence>
<evidence type="ECO:0000313" key="5">
    <source>
        <dbReference type="EMBL" id="OAD41670.1"/>
    </source>
</evidence>
<evidence type="ECO:0000256" key="2">
    <source>
        <dbReference type="SAM" id="Phobius"/>
    </source>
</evidence>
<evidence type="ECO:0000259" key="3">
    <source>
        <dbReference type="PROSITE" id="PS51352"/>
    </source>
</evidence>
<dbReference type="Pfam" id="PF13462">
    <property type="entry name" value="Thioredoxin_4"/>
    <property type="match status" value="1"/>
</dbReference>
<keyword evidence="2" id="KW-0812">Transmembrane</keyword>
<reference evidence="5 6" key="1">
    <citation type="submission" date="2016-02" db="EMBL/GenBank/DDBJ databases">
        <title>Draft genome sequence of Hydrogenophaga sp. LPB0072.</title>
        <authorList>
            <person name="Shin S.-K."/>
            <person name="Yi H."/>
        </authorList>
    </citation>
    <scope>NUCLEOTIDE SEQUENCE [LARGE SCALE GENOMIC DNA]</scope>
    <source>
        <strain evidence="5 6">LPB0072</strain>
    </source>
</reference>
<dbReference type="Gene3D" id="3.40.30.10">
    <property type="entry name" value="Glutaredoxin"/>
    <property type="match status" value="1"/>
</dbReference>
<dbReference type="Proteomes" id="UP000185657">
    <property type="component" value="Unassembled WGS sequence"/>
</dbReference>
<dbReference type="RefSeq" id="WP_066089724.1">
    <property type="nucleotide sequence ID" value="NZ_CP017476.1"/>
</dbReference>
<dbReference type="InterPro" id="IPR013766">
    <property type="entry name" value="Thioredoxin_domain"/>
</dbReference>
<dbReference type="EMBL" id="CP017476">
    <property type="protein sequence ID" value="AOW13385.1"/>
    <property type="molecule type" value="Genomic_DNA"/>
</dbReference>
<accession>A0A167HS93</accession>
<dbReference type="Proteomes" id="UP000185680">
    <property type="component" value="Chromosome"/>
</dbReference>
<evidence type="ECO:0000256" key="1">
    <source>
        <dbReference type="ARBA" id="ARBA00005791"/>
    </source>
</evidence>
<dbReference type="AlphaFoldDB" id="A0A167HS93"/>
<dbReference type="PANTHER" id="PTHR13887:SF56">
    <property type="entry name" value="THIOREDOXIN-LIKE REDUCTASE RV2466C"/>
    <property type="match status" value="1"/>
</dbReference>
<feature type="domain" description="Thioredoxin" evidence="3">
    <location>
        <begin position="27"/>
        <end position="214"/>
    </location>
</feature>
<name>A0A167HS93_9BURK</name>
<evidence type="ECO:0000313" key="4">
    <source>
        <dbReference type="EMBL" id="AOW13385.1"/>
    </source>
</evidence>
<dbReference type="PROSITE" id="PS51352">
    <property type="entry name" value="THIOREDOXIN_2"/>
    <property type="match status" value="1"/>
</dbReference>